<dbReference type="InterPro" id="IPR045242">
    <property type="entry name" value="Syntaxin"/>
</dbReference>
<keyword evidence="7" id="KW-0175">Coiled coil</keyword>
<dbReference type="OMA" id="EHNHNVV"/>
<dbReference type="GO" id="GO:0031201">
    <property type="term" value="C:SNARE complex"/>
    <property type="evidence" value="ECO:0007669"/>
    <property type="project" value="TreeGrafter"/>
</dbReference>
<keyword evidence="8 10" id="KW-0472">Membrane</keyword>
<evidence type="ECO:0000256" key="6">
    <source>
        <dbReference type="ARBA" id="ARBA00022989"/>
    </source>
</evidence>
<evidence type="ECO:0000256" key="4">
    <source>
        <dbReference type="ARBA" id="ARBA00022692"/>
    </source>
</evidence>
<comment type="subcellular location">
    <subcellularLocation>
        <location evidence="1">Membrane</location>
        <topology evidence="1">Single-pass type IV membrane protein</topology>
    </subcellularLocation>
</comment>
<accession>A0A8R1DN96</accession>
<dbReference type="GO" id="GO:0005484">
    <property type="term" value="F:SNAP receptor activity"/>
    <property type="evidence" value="ECO:0007669"/>
    <property type="project" value="InterPro"/>
</dbReference>
<proteinExistence type="inferred from homology"/>
<dbReference type="PANTHER" id="PTHR19957">
    <property type="entry name" value="SYNTAXIN"/>
    <property type="match status" value="1"/>
</dbReference>
<dbReference type="PROSITE" id="PS00914">
    <property type="entry name" value="SYNTAXIN"/>
    <property type="match status" value="1"/>
</dbReference>
<feature type="transmembrane region" description="Helical" evidence="10">
    <location>
        <begin position="390"/>
        <end position="410"/>
    </location>
</feature>
<evidence type="ECO:0000256" key="3">
    <source>
        <dbReference type="ARBA" id="ARBA00022448"/>
    </source>
</evidence>
<dbReference type="InterPro" id="IPR021538">
    <property type="entry name" value="Syntaxin-5_N"/>
</dbReference>
<dbReference type="InterPro" id="IPR010989">
    <property type="entry name" value="SNARE"/>
</dbReference>
<dbReference type="Gene3D" id="1.20.58.70">
    <property type="match status" value="1"/>
</dbReference>
<reference evidence="12" key="2">
    <citation type="submission" date="2022-06" db="UniProtKB">
        <authorList>
            <consortium name="EnsemblMetazoa"/>
        </authorList>
    </citation>
    <scope>IDENTIFICATION</scope>
    <source>
        <strain evidence="12">DF5081</strain>
    </source>
</reference>
<evidence type="ECO:0000256" key="1">
    <source>
        <dbReference type="ARBA" id="ARBA00004211"/>
    </source>
</evidence>
<evidence type="ECO:0000256" key="7">
    <source>
        <dbReference type="ARBA" id="ARBA00023054"/>
    </source>
</evidence>
<reference evidence="13" key="1">
    <citation type="submission" date="2010-08" db="EMBL/GenBank/DDBJ databases">
        <authorList>
            <consortium name="Caenorhabditis japonica Sequencing Consortium"/>
            <person name="Wilson R.K."/>
        </authorList>
    </citation>
    <scope>NUCLEOTIDE SEQUENCE [LARGE SCALE GENOMIC DNA]</scope>
    <source>
        <strain evidence="13">DF5081</strain>
    </source>
</reference>
<evidence type="ECO:0000256" key="2">
    <source>
        <dbReference type="ARBA" id="ARBA00009063"/>
    </source>
</evidence>
<dbReference type="SMART" id="SM00397">
    <property type="entry name" value="t_SNARE"/>
    <property type="match status" value="1"/>
</dbReference>
<keyword evidence="5" id="KW-0532">Neurotransmitter transport</keyword>
<dbReference type="GO" id="GO:0006836">
    <property type="term" value="P:neurotransmitter transport"/>
    <property type="evidence" value="ECO:0007669"/>
    <property type="project" value="UniProtKB-KW"/>
</dbReference>
<dbReference type="InterPro" id="IPR006012">
    <property type="entry name" value="Syntaxin/epimorphin_CS"/>
</dbReference>
<dbReference type="GO" id="GO:0048278">
    <property type="term" value="P:vesicle docking"/>
    <property type="evidence" value="ECO:0007669"/>
    <property type="project" value="TreeGrafter"/>
</dbReference>
<evidence type="ECO:0000256" key="8">
    <source>
        <dbReference type="ARBA" id="ARBA00023136"/>
    </source>
</evidence>
<dbReference type="AlphaFoldDB" id="A0A8R1DN96"/>
<name>A0A8R1DN96_CAEJA</name>
<dbReference type="GO" id="GO:0000149">
    <property type="term" value="F:SNARE binding"/>
    <property type="evidence" value="ECO:0007669"/>
    <property type="project" value="TreeGrafter"/>
</dbReference>
<keyword evidence="13" id="KW-1185">Reference proteome</keyword>
<evidence type="ECO:0000313" key="13">
    <source>
        <dbReference type="Proteomes" id="UP000005237"/>
    </source>
</evidence>
<feature type="region of interest" description="Disordered" evidence="9">
    <location>
        <begin position="253"/>
        <end position="291"/>
    </location>
</feature>
<dbReference type="Pfam" id="PF11416">
    <property type="entry name" value="Syntaxin-5_N"/>
    <property type="match status" value="1"/>
</dbReference>
<organism evidence="12 13">
    <name type="scientific">Caenorhabditis japonica</name>
    <dbReference type="NCBI Taxonomy" id="281687"/>
    <lineage>
        <taxon>Eukaryota</taxon>
        <taxon>Metazoa</taxon>
        <taxon>Ecdysozoa</taxon>
        <taxon>Nematoda</taxon>
        <taxon>Chromadorea</taxon>
        <taxon>Rhabditida</taxon>
        <taxon>Rhabditina</taxon>
        <taxon>Rhabditomorpha</taxon>
        <taxon>Rhabditoidea</taxon>
        <taxon>Rhabditidae</taxon>
        <taxon>Peloderinae</taxon>
        <taxon>Caenorhabditis</taxon>
    </lineage>
</organism>
<dbReference type="SUPFAM" id="SSF47661">
    <property type="entry name" value="t-snare proteins"/>
    <property type="match status" value="1"/>
</dbReference>
<dbReference type="Proteomes" id="UP000005237">
    <property type="component" value="Unassembled WGS sequence"/>
</dbReference>
<evidence type="ECO:0000259" key="11">
    <source>
        <dbReference type="PROSITE" id="PS50192"/>
    </source>
</evidence>
<dbReference type="GO" id="GO:0006886">
    <property type="term" value="P:intracellular protein transport"/>
    <property type="evidence" value="ECO:0007669"/>
    <property type="project" value="InterPro"/>
</dbReference>
<feature type="compositionally biased region" description="Basic and acidic residues" evidence="9">
    <location>
        <begin position="253"/>
        <end position="263"/>
    </location>
</feature>
<dbReference type="PANTHER" id="PTHR19957:SF3">
    <property type="entry name" value="SYNTAXIN-5"/>
    <property type="match status" value="1"/>
</dbReference>
<keyword evidence="3" id="KW-0813">Transport</keyword>
<feature type="domain" description="T-SNARE coiled-coil homology" evidence="11">
    <location>
        <begin position="319"/>
        <end position="381"/>
    </location>
</feature>
<keyword evidence="6 10" id="KW-1133">Transmembrane helix</keyword>
<dbReference type="PROSITE" id="PS50192">
    <property type="entry name" value="T_SNARE"/>
    <property type="match status" value="1"/>
</dbReference>
<dbReference type="GO" id="GO:0000139">
    <property type="term" value="C:Golgi membrane"/>
    <property type="evidence" value="ECO:0007669"/>
    <property type="project" value="TreeGrafter"/>
</dbReference>
<feature type="compositionally biased region" description="Polar residues" evidence="9">
    <location>
        <begin position="264"/>
        <end position="281"/>
    </location>
</feature>
<evidence type="ECO:0000256" key="9">
    <source>
        <dbReference type="SAM" id="MobiDB-lite"/>
    </source>
</evidence>
<evidence type="ECO:0000256" key="10">
    <source>
        <dbReference type="SAM" id="Phobius"/>
    </source>
</evidence>
<dbReference type="EnsemblMetazoa" id="CJA07523.1">
    <property type="protein sequence ID" value="CJA07523.1"/>
    <property type="gene ID" value="WBGene00126727"/>
</dbReference>
<dbReference type="CDD" id="cd15844">
    <property type="entry name" value="SNARE_syntaxin5"/>
    <property type="match status" value="1"/>
</dbReference>
<protein>
    <submittedName>
        <fullName evidence="12">t-SNARE coiled-coil homology domain-containing protein</fullName>
    </submittedName>
</protein>
<dbReference type="InterPro" id="IPR000727">
    <property type="entry name" value="T_SNARE_dom"/>
</dbReference>
<keyword evidence="4 10" id="KW-0812">Transmembrane</keyword>
<evidence type="ECO:0000313" key="12">
    <source>
        <dbReference type="EnsemblMetazoa" id="CJA07523.1"/>
    </source>
</evidence>
<dbReference type="GO" id="GO:0006906">
    <property type="term" value="P:vesicle fusion"/>
    <property type="evidence" value="ECO:0007669"/>
    <property type="project" value="TreeGrafter"/>
</dbReference>
<dbReference type="Pfam" id="PF05739">
    <property type="entry name" value="SNARE"/>
    <property type="match status" value="1"/>
</dbReference>
<sequence>MSDFANIRSRRRIPDHQSYSTVVDFEVHDPDPDQKSHKPNNAYSHTFSTVFNASASQLWNSAQEALASTYETEENANNNVGNDRYSEALDSLSIYGSPLDHIVITMPSRDRTSEFKATAKSFEMKAAANGIRPQQKHELLAESVQFNQLAKRIGRELSQTCAKMEKLAEFAKKKSLYENRAQIDHLSGIVKSDITGLNKQIGALQEFSKRRAAGSSKNQNNGHSQLVVVGLQSKLANVSKDFQSVLEISTETMKSEKNRRDRYSNTAQVGLPSSSSGTNVRSKLLQDDEQHGSSSIALDMGSLDNFQTQHTMQQRDTSLEYAQARNNTMATIEGSISELGQIFSQLASLVSEQGEMITRIDSNVEDTALNIDMAHSELVRYLQNISKNRWLMIQVFGVLMVFFVVFVLFLT</sequence>
<evidence type="ECO:0000256" key="5">
    <source>
        <dbReference type="ARBA" id="ARBA00022775"/>
    </source>
</evidence>
<comment type="similarity">
    <text evidence="2">Belongs to the syntaxin family.</text>
</comment>
<dbReference type="GO" id="GO:0006888">
    <property type="term" value="P:endoplasmic reticulum to Golgi vesicle-mediated transport"/>
    <property type="evidence" value="ECO:0007669"/>
    <property type="project" value="TreeGrafter"/>
</dbReference>